<evidence type="ECO:0000313" key="4">
    <source>
        <dbReference type="Proteomes" id="UP000799777"/>
    </source>
</evidence>
<name>A0A9P4H5A8_9PLEO</name>
<feature type="region of interest" description="Disordered" evidence="1">
    <location>
        <begin position="253"/>
        <end position="291"/>
    </location>
</feature>
<accession>A0A9P4H5A8</accession>
<feature type="region of interest" description="Disordered" evidence="1">
    <location>
        <begin position="106"/>
        <end position="138"/>
    </location>
</feature>
<evidence type="ECO:0000256" key="1">
    <source>
        <dbReference type="SAM" id="MobiDB-lite"/>
    </source>
</evidence>
<dbReference type="EMBL" id="ML978234">
    <property type="protein sequence ID" value="KAF2026946.1"/>
    <property type="molecule type" value="Genomic_DNA"/>
</dbReference>
<keyword evidence="2" id="KW-0472">Membrane</keyword>
<keyword evidence="2" id="KW-1133">Transmembrane helix</keyword>
<organism evidence="3 4">
    <name type="scientific">Setomelanomma holmii</name>
    <dbReference type="NCBI Taxonomy" id="210430"/>
    <lineage>
        <taxon>Eukaryota</taxon>
        <taxon>Fungi</taxon>
        <taxon>Dikarya</taxon>
        <taxon>Ascomycota</taxon>
        <taxon>Pezizomycotina</taxon>
        <taxon>Dothideomycetes</taxon>
        <taxon>Pleosporomycetidae</taxon>
        <taxon>Pleosporales</taxon>
        <taxon>Pleosporineae</taxon>
        <taxon>Phaeosphaeriaceae</taxon>
        <taxon>Setomelanomma</taxon>
    </lineage>
</organism>
<evidence type="ECO:0000256" key="2">
    <source>
        <dbReference type="SAM" id="Phobius"/>
    </source>
</evidence>
<proteinExistence type="predicted"/>
<evidence type="ECO:0000313" key="3">
    <source>
        <dbReference type="EMBL" id="KAF2026946.1"/>
    </source>
</evidence>
<reference evidence="3" key="1">
    <citation type="journal article" date="2020" name="Stud. Mycol.">
        <title>101 Dothideomycetes genomes: a test case for predicting lifestyles and emergence of pathogens.</title>
        <authorList>
            <person name="Haridas S."/>
            <person name="Albert R."/>
            <person name="Binder M."/>
            <person name="Bloem J."/>
            <person name="Labutti K."/>
            <person name="Salamov A."/>
            <person name="Andreopoulos B."/>
            <person name="Baker S."/>
            <person name="Barry K."/>
            <person name="Bills G."/>
            <person name="Bluhm B."/>
            <person name="Cannon C."/>
            <person name="Castanera R."/>
            <person name="Culley D."/>
            <person name="Daum C."/>
            <person name="Ezra D."/>
            <person name="Gonzalez J."/>
            <person name="Henrissat B."/>
            <person name="Kuo A."/>
            <person name="Liang C."/>
            <person name="Lipzen A."/>
            <person name="Lutzoni F."/>
            <person name="Magnuson J."/>
            <person name="Mondo S."/>
            <person name="Nolan M."/>
            <person name="Ohm R."/>
            <person name="Pangilinan J."/>
            <person name="Park H.-J."/>
            <person name="Ramirez L."/>
            <person name="Alfaro M."/>
            <person name="Sun H."/>
            <person name="Tritt A."/>
            <person name="Yoshinaga Y."/>
            <person name="Zwiers L.-H."/>
            <person name="Turgeon B."/>
            <person name="Goodwin S."/>
            <person name="Spatafora J."/>
            <person name="Crous P."/>
            <person name="Grigoriev I."/>
        </authorList>
    </citation>
    <scope>NUCLEOTIDE SEQUENCE</scope>
    <source>
        <strain evidence="3">CBS 110217</strain>
    </source>
</reference>
<gene>
    <name evidence="3" type="ORF">EK21DRAFT_91955</name>
</gene>
<keyword evidence="2" id="KW-0812">Transmembrane</keyword>
<sequence length="291" mass="31493">MSSLLVPTNMQSSFYTVSAASHGPDASSTLISFLLAIVLCVAIYYLLVFIETLFPLMEPKIDSHNSQSDNLREIWRVVADYLLARFLAIKGFAGGMLNSLRAQSLPASRNGDHGPNSTEDNAERHRNTAAQDHDIDADDDDDAIDALDQVLDRQKLTILGLIDFHKSLRPDGVSEPRMSKAEVSSKIKKATEGNDAANVPILVHTINGVLPPFHNPIAIAEWSHEQILRETQGLRAAGHEGEFVMVAVTSPDVTASNENDGQDEAMKEVASGAPAYDVEPSGAMTSEDSKA</sequence>
<protein>
    <submittedName>
        <fullName evidence="3">Uncharacterized protein</fullName>
    </submittedName>
</protein>
<feature type="transmembrane region" description="Helical" evidence="2">
    <location>
        <begin position="30"/>
        <end position="50"/>
    </location>
</feature>
<dbReference type="Proteomes" id="UP000799777">
    <property type="component" value="Unassembled WGS sequence"/>
</dbReference>
<feature type="compositionally biased region" description="Basic and acidic residues" evidence="1">
    <location>
        <begin position="121"/>
        <end position="134"/>
    </location>
</feature>
<keyword evidence="4" id="KW-1185">Reference proteome</keyword>
<dbReference type="AlphaFoldDB" id="A0A9P4H5A8"/>
<comment type="caution">
    <text evidence="3">The sequence shown here is derived from an EMBL/GenBank/DDBJ whole genome shotgun (WGS) entry which is preliminary data.</text>
</comment>